<keyword evidence="13" id="KW-0539">Nucleus</keyword>
<feature type="compositionally biased region" description="Polar residues" evidence="16">
    <location>
        <begin position="222"/>
        <end position="231"/>
    </location>
</feature>
<feature type="compositionally biased region" description="Low complexity" evidence="16">
    <location>
        <begin position="1242"/>
        <end position="1304"/>
    </location>
</feature>
<dbReference type="PANTHER" id="PTHR45990:SF1">
    <property type="entry name" value="DNA REPAIR PROTEIN REV1"/>
    <property type="match status" value="1"/>
</dbReference>
<feature type="compositionally biased region" description="Low complexity" evidence="16">
    <location>
        <begin position="1320"/>
        <end position="1372"/>
    </location>
</feature>
<dbReference type="SMART" id="SM00292">
    <property type="entry name" value="BRCT"/>
    <property type="match status" value="1"/>
</dbReference>
<dbReference type="InterPro" id="IPR036420">
    <property type="entry name" value="BRCT_dom_sf"/>
</dbReference>
<comment type="function">
    <text evidence="14">Deoxycytidyl transferase involved in DNA repair. Transfers a dCMP residue from dCTP to the 3'-end of a DNA primer in a template-dependent reaction. May assist in the first step in the bypass of abasic lesions by the insertion of a nucleotide opposite the lesion. Required for normal induction of mutations by physical and chemical agents. Involved in mitochondrial DNA mutagenesis.</text>
</comment>
<dbReference type="Pfam" id="PF14377">
    <property type="entry name" value="UBM"/>
    <property type="match status" value="3"/>
</dbReference>
<dbReference type="GO" id="GO:0017125">
    <property type="term" value="F:deoxycytidyl transferase activity"/>
    <property type="evidence" value="ECO:0007669"/>
    <property type="project" value="TreeGrafter"/>
</dbReference>
<dbReference type="InterPro" id="IPR053848">
    <property type="entry name" value="IMS_HHH_1"/>
</dbReference>
<feature type="region of interest" description="Disordered" evidence="16">
    <location>
        <begin position="1228"/>
        <end position="1435"/>
    </location>
</feature>
<keyword evidence="8" id="KW-0479">Metal-binding</keyword>
<dbReference type="Gene3D" id="3.40.50.10190">
    <property type="entry name" value="BRCT domain"/>
    <property type="match status" value="1"/>
</dbReference>
<keyword evidence="7" id="KW-0548">Nucleotidyltransferase</keyword>
<dbReference type="PANTHER" id="PTHR45990">
    <property type="entry name" value="DNA REPAIR PROTEIN REV1"/>
    <property type="match status" value="1"/>
</dbReference>
<dbReference type="STRING" id="254877.A0A1V6TS27"/>
<dbReference type="PROSITE" id="PS50173">
    <property type="entry name" value="UMUC"/>
    <property type="match status" value="1"/>
</dbReference>
<evidence type="ECO:0000256" key="7">
    <source>
        <dbReference type="ARBA" id="ARBA00022695"/>
    </source>
</evidence>
<dbReference type="PROSITE" id="PS50172">
    <property type="entry name" value="BRCT"/>
    <property type="match status" value="1"/>
</dbReference>
<dbReference type="GO" id="GO:0006281">
    <property type="term" value="P:DNA repair"/>
    <property type="evidence" value="ECO:0007669"/>
    <property type="project" value="UniProtKB-KW"/>
</dbReference>
<dbReference type="Gene3D" id="3.30.1490.100">
    <property type="entry name" value="DNA polymerase, Y-family, little finger domain"/>
    <property type="match status" value="1"/>
</dbReference>
<dbReference type="SUPFAM" id="SSF100879">
    <property type="entry name" value="Lesion bypass DNA polymerase (Y-family), little finger domain"/>
    <property type="match status" value="1"/>
</dbReference>
<dbReference type="InterPro" id="IPR038401">
    <property type="entry name" value="Rev1_C_sf"/>
</dbReference>
<evidence type="ECO:0000256" key="6">
    <source>
        <dbReference type="ARBA" id="ARBA00022679"/>
    </source>
</evidence>
<evidence type="ECO:0000256" key="2">
    <source>
        <dbReference type="ARBA" id="ARBA00004123"/>
    </source>
</evidence>
<dbReference type="GO" id="GO:0070987">
    <property type="term" value="P:error-free translesion synthesis"/>
    <property type="evidence" value="ECO:0007669"/>
    <property type="project" value="TreeGrafter"/>
</dbReference>
<evidence type="ECO:0000256" key="16">
    <source>
        <dbReference type="SAM" id="MobiDB-lite"/>
    </source>
</evidence>
<evidence type="ECO:0000259" key="17">
    <source>
        <dbReference type="PROSITE" id="PS50172"/>
    </source>
</evidence>
<dbReference type="GO" id="GO:0042276">
    <property type="term" value="P:error-prone translesion synthesis"/>
    <property type="evidence" value="ECO:0007669"/>
    <property type="project" value="TreeGrafter"/>
</dbReference>
<dbReference type="InterPro" id="IPR001357">
    <property type="entry name" value="BRCT_dom"/>
</dbReference>
<feature type="compositionally biased region" description="Basic residues" evidence="16">
    <location>
        <begin position="916"/>
        <end position="931"/>
    </location>
</feature>
<dbReference type="GO" id="GO:0003684">
    <property type="term" value="F:damaged DNA binding"/>
    <property type="evidence" value="ECO:0007669"/>
    <property type="project" value="InterPro"/>
</dbReference>
<dbReference type="Pfam" id="PF21999">
    <property type="entry name" value="IMS_HHH_1"/>
    <property type="match status" value="1"/>
</dbReference>
<keyword evidence="5" id="KW-0237">DNA synthesis</keyword>
<dbReference type="Gene3D" id="3.40.1170.60">
    <property type="match status" value="1"/>
</dbReference>
<dbReference type="InterPro" id="IPR036775">
    <property type="entry name" value="DNA_pol_Y-fam_lit_finger_sf"/>
</dbReference>
<keyword evidence="11" id="KW-0238">DNA-binding</keyword>
<evidence type="ECO:0000256" key="9">
    <source>
        <dbReference type="ARBA" id="ARBA00022763"/>
    </source>
</evidence>
<keyword evidence="20" id="KW-1185">Reference proteome</keyword>
<sequence>MGSRHEINSSAVRKRIENHDFNDEEGEEYEASSFGGFGDYMRRKKMKLQNLDAEIRASTGDCPPIFRGVVAHVNGYTQPSLQDLHRLIVSHGGGFLQYLDGKTAATHIIASALTPKKREEFRRYRIVKPTWVTDSIEAGRLLSWDEFRLVDEGQAQRVLKFDDGRFISQANSLRLGYKDQSRSSWYSSQLRDMSRTEERLGSPSKPVTPSMRSKASPMVTPTMPSQTSQSDYGDFPSFTMEKEDETHGPQHQQETSASDVAQTTMAQQIPNSDQVPISPDPLVDLESTSLLDQTSATNPVLTSEEYNAQLLSDPRMQKSSAANPEFLQQYYRESRLHHLSTWKAELKAQLQVATKENAQSQRSKKKPMPGSRRYILHVDFDSFFAAVSVLNHPELQDKPVAIAHGPGSGSEIASCNYPARARGVKNGMWMKGALQLCPDLKVLPYDFPAYEDASRKFYSSILAIDGTVQSVSIDEALIDITNLCLEAGGSDGKAISEGSIYREQAKADEIAQDLRDSIKKKTGCAVSVGIGNNILLAKVSLRRAKPAGQFQLKPDAVLDFIGDLTVRDLPGVGNSMAIKLDELNVKFVKDIRDLSKERLISHLGPKTGIKLWEYARGIDRTEVGDQTMRKSVSAEVNWGIRFVNQDQADDFVRSLCEELNRRLTENLVKGKQLTLKVMRRSMDAPLEPVKHLGHGKCDTFNKSVALGVATNVAEVIGKEAISMLKSFNFSPGDLRGLGVQMTKLEPIKPGLLGPESSQRQLNFQKSPPRKKIIPDADPDELESPQKGDSVRIQADPVLSDSAHKPLNISGSQFIMPTQADPKILAELPTDIRSRLVAQAKPRQDSRSGSPCPPPREAQRPTQADLPPQSQLDPDALAALPEDVRQEVLGYYNHPATNPPQEPAVPESRPSTSGSLKLRRPVSPPKKRRGRPPKSATIANKPKPKPLSQSSFGFALPRSAAVSASLDEEMLSRQASPNVEEPAEASAEFLAALPEDIRQELLEEQKRPRMQQQSRATEPAQRPPSRAQEAPPSAPITVEKLLPLPPLPKRPVFTSQRLSQLPDLRDAVGSWHEVFAADGPYSEDVTSLCKYLSSVTLQEKDVDKAVSVVRWLMWLVDDNSQQQVSKEPQGSRLEGTISWKEAIETMQYRGQIHRRAAPAEIKALYDTSITDKSRPDHPGHWYEAQLLHYGLPPSKAKATAKMRLLKAVQDGGLTVPKESLQIEKNLKKEWKKQDSEEQPQTNTKTTTTKTVTTKTVTVSKTVASKATESKTTASKTAAKPVATKAAVKPAAAKPAATKAATPKAAPSKKDSAPNTVVSKGTAAKTAAAKPAVKPTTTKAAPKAAAKPATVKAAAKTAAAKATPAKSATPQTAPAKRKRASNDEETPIHYRPPNAAYVPTNSHPEPSGWSEQPEYENAPPSYEFACRMDGEHPHDALDDQMDIDYESESEAYSDPPSPPRTLKNTLGLLNGTYQVRYSHIEHSWPHAMPSEGIALSLRLNGNETWGAYEFGAFEGVLWMPERPMRASFDRVPFKWRGRETGEGEMSFEDDQEGWIEFLGDGDIVGMINCCGELHFRGQRIDSFVRTASDLRDEWEGYNEEQYEQERRGRWGRW</sequence>
<dbReference type="GO" id="GO:0005634">
    <property type="term" value="C:nucleus"/>
    <property type="evidence" value="ECO:0007669"/>
    <property type="project" value="UniProtKB-SubCell"/>
</dbReference>
<dbReference type="Pfam" id="PF16589">
    <property type="entry name" value="BRCT_2"/>
    <property type="match status" value="1"/>
</dbReference>
<feature type="domain" description="UmuC" evidence="18">
    <location>
        <begin position="375"/>
        <end position="573"/>
    </location>
</feature>
<protein>
    <recommendedName>
        <fullName evidence="4">DNA repair protein REV1</fullName>
    </recommendedName>
    <alternativeName>
        <fullName evidence="15">Reversionless protein 1</fullName>
    </alternativeName>
</protein>
<reference evidence="20" key="1">
    <citation type="journal article" date="2017" name="Nat. Microbiol.">
        <title>Global analysis of biosynthetic gene clusters reveals vast potential of secondary metabolite production in Penicillium species.</title>
        <authorList>
            <person name="Nielsen J.C."/>
            <person name="Grijseels S."/>
            <person name="Prigent S."/>
            <person name="Ji B."/>
            <person name="Dainat J."/>
            <person name="Nielsen K.F."/>
            <person name="Frisvad J.C."/>
            <person name="Workman M."/>
            <person name="Nielsen J."/>
        </authorList>
    </citation>
    <scope>NUCLEOTIDE SEQUENCE [LARGE SCALE GENOMIC DNA]</scope>
    <source>
        <strain evidence="20">IBT 14082</strain>
    </source>
</reference>
<evidence type="ECO:0000256" key="8">
    <source>
        <dbReference type="ARBA" id="ARBA00022723"/>
    </source>
</evidence>
<keyword evidence="12" id="KW-0234">DNA repair</keyword>
<feature type="region of interest" description="Disordered" evidence="16">
    <location>
        <begin position="186"/>
        <end position="261"/>
    </location>
</feature>
<feature type="domain" description="BRCT" evidence="17">
    <location>
        <begin position="61"/>
        <end position="149"/>
    </location>
</feature>
<dbReference type="InterPro" id="IPR031991">
    <property type="entry name" value="Rev1_C"/>
</dbReference>
<dbReference type="CDD" id="cd17719">
    <property type="entry name" value="BRCT_Rev1"/>
    <property type="match status" value="1"/>
</dbReference>
<dbReference type="GO" id="GO:0003887">
    <property type="term" value="F:DNA-directed DNA polymerase activity"/>
    <property type="evidence" value="ECO:0007669"/>
    <property type="project" value="InterPro"/>
</dbReference>
<evidence type="ECO:0000256" key="4">
    <source>
        <dbReference type="ARBA" id="ARBA00020399"/>
    </source>
</evidence>
<evidence type="ECO:0000259" key="18">
    <source>
        <dbReference type="PROSITE" id="PS50173"/>
    </source>
</evidence>
<comment type="similarity">
    <text evidence="3">Belongs to the DNA polymerase type-Y family.</text>
</comment>
<keyword evidence="9" id="KW-0227">DNA damage</keyword>
<dbReference type="InterPro" id="IPR001126">
    <property type="entry name" value="UmuC"/>
</dbReference>
<dbReference type="OrthoDB" id="427711at2759"/>
<dbReference type="Gene3D" id="1.10.150.20">
    <property type="entry name" value="5' to 3' exonuclease, C-terminal subdomain"/>
    <property type="match status" value="1"/>
</dbReference>
<comment type="caution">
    <text evidence="19">The sequence shown here is derived from an EMBL/GenBank/DDBJ whole genome shotgun (WGS) entry which is preliminary data.</text>
</comment>
<dbReference type="InterPro" id="IPR043502">
    <property type="entry name" value="DNA/RNA_pol_sf"/>
</dbReference>
<evidence type="ECO:0000256" key="3">
    <source>
        <dbReference type="ARBA" id="ARBA00010945"/>
    </source>
</evidence>
<comment type="cofactor">
    <cofactor evidence="1">
        <name>Mg(2+)</name>
        <dbReference type="ChEBI" id="CHEBI:18420"/>
    </cofactor>
</comment>
<keyword evidence="10" id="KW-0460">Magnesium</keyword>
<dbReference type="FunFam" id="3.30.70.270:FF:000040">
    <property type="entry name" value="DNA repair protein REV1"/>
    <property type="match status" value="1"/>
</dbReference>
<evidence type="ECO:0000256" key="11">
    <source>
        <dbReference type="ARBA" id="ARBA00023125"/>
    </source>
</evidence>
<dbReference type="Pfam" id="PF11799">
    <property type="entry name" value="IMS_C"/>
    <property type="match status" value="1"/>
</dbReference>
<dbReference type="InterPro" id="IPR043128">
    <property type="entry name" value="Rev_trsase/Diguanyl_cyclase"/>
</dbReference>
<dbReference type="Proteomes" id="UP000191342">
    <property type="component" value="Unassembled WGS sequence"/>
</dbReference>
<proteinExistence type="inferred from homology"/>
<dbReference type="Gene3D" id="6.10.250.1490">
    <property type="match status" value="1"/>
</dbReference>
<evidence type="ECO:0000256" key="5">
    <source>
        <dbReference type="ARBA" id="ARBA00022634"/>
    </source>
</evidence>
<dbReference type="SUPFAM" id="SSF52113">
    <property type="entry name" value="BRCT domain"/>
    <property type="match status" value="1"/>
</dbReference>
<dbReference type="Pfam" id="PF00817">
    <property type="entry name" value="IMS"/>
    <property type="match status" value="1"/>
</dbReference>
<dbReference type="CDD" id="cd01701">
    <property type="entry name" value="PolY_Rev1"/>
    <property type="match status" value="1"/>
</dbReference>
<feature type="region of interest" description="Disordered" evidence="16">
    <location>
        <begin position="1004"/>
        <end position="1041"/>
    </location>
</feature>
<feature type="compositionally biased region" description="Polar residues" evidence="16">
    <location>
        <begin position="755"/>
        <end position="765"/>
    </location>
</feature>
<dbReference type="Gene3D" id="1.20.58.1280">
    <property type="entry name" value="DNA repair protein Rev1, C-terminal domain"/>
    <property type="match status" value="1"/>
</dbReference>
<evidence type="ECO:0000313" key="20">
    <source>
        <dbReference type="Proteomes" id="UP000191342"/>
    </source>
</evidence>
<comment type="subcellular location">
    <subcellularLocation>
        <location evidence="2">Nucleus</location>
    </subcellularLocation>
</comment>
<evidence type="ECO:0000256" key="14">
    <source>
        <dbReference type="ARBA" id="ARBA00058985"/>
    </source>
</evidence>
<dbReference type="InterPro" id="IPR025527">
    <property type="entry name" value="HUWE1/Rev1_UBM"/>
</dbReference>
<evidence type="ECO:0000256" key="10">
    <source>
        <dbReference type="ARBA" id="ARBA00022842"/>
    </source>
</evidence>
<feature type="compositionally biased region" description="Polar residues" evidence="16">
    <location>
        <begin position="249"/>
        <end position="261"/>
    </location>
</feature>
<dbReference type="Pfam" id="PF16727">
    <property type="entry name" value="REV1_C"/>
    <property type="match status" value="1"/>
</dbReference>
<feature type="region of interest" description="Disordered" evidence="16">
    <location>
        <begin position="748"/>
        <end position="790"/>
    </location>
</feature>
<evidence type="ECO:0000256" key="12">
    <source>
        <dbReference type="ARBA" id="ARBA00023204"/>
    </source>
</evidence>
<feature type="region of interest" description="Disordered" evidence="16">
    <location>
        <begin position="837"/>
        <end position="873"/>
    </location>
</feature>
<gene>
    <name evidence="19" type="ORF">PENFLA_c004G03701</name>
</gene>
<accession>A0A1V6TS27</accession>
<dbReference type="SUPFAM" id="SSF56672">
    <property type="entry name" value="DNA/RNA polymerases"/>
    <property type="match status" value="1"/>
</dbReference>
<feature type="compositionally biased region" description="Basic and acidic residues" evidence="16">
    <location>
        <begin position="1424"/>
        <end position="1435"/>
    </location>
</feature>
<organism evidence="19 20">
    <name type="scientific">Penicillium flavigenum</name>
    <dbReference type="NCBI Taxonomy" id="254877"/>
    <lineage>
        <taxon>Eukaryota</taxon>
        <taxon>Fungi</taxon>
        <taxon>Dikarya</taxon>
        <taxon>Ascomycota</taxon>
        <taxon>Pezizomycotina</taxon>
        <taxon>Eurotiomycetes</taxon>
        <taxon>Eurotiomycetidae</taxon>
        <taxon>Eurotiales</taxon>
        <taxon>Aspergillaceae</taxon>
        <taxon>Penicillium</taxon>
    </lineage>
</organism>
<evidence type="ECO:0000313" key="19">
    <source>
        <dbReference type="EMBL" id="OQE29178.1"/>
    </source>
</evidence>
<dbReference type="FunFam" id="3.30.1490.100:FF:000001">
    <property type="entry name" value="DNA repair protein REV1"/>
    <property type="match status" value="1"/>
</dbReference>
<dbReference type="Gene3D" id="3.30.70.270">
    <property type="match status" value="1"/>
</dbReference>
<evidence type="ECO:0000256" key="15">
    <source>
        <dbReference type="ARBA" id="ARBA00081902"/>
    </source>
</evidence>
<dbReference type="GO" id="GO:0046872">
    <property type="term" value="F:metal ion binding"/>
    <property type="evidence" value="ECO:0007669"/>
    <property type="project" value="UniProtKB-KW"/>
</dbReference>
<name>A0A1V6TS27_9EURO</name>
<dbReference type="FunFam" id="3.40.50.10190:FF:000011">
    <property type="entry name" value="DNA repair protein REV1"/>
    <property type="match status" value="1"/>
</dbReference>
<feature type="region of interest" description="Disordered" evidence="16">
    <location>
        <begin position="891"/>
        <end position="951"/>
    </location>
</feature>
<evidence type="ECO:0000256" key="1">
    <source>
        <dbReference type="ARBA" id="ARBA00001946"/>
    </source>
</evidence>
<evidence type="ECO:0000256" key="13">
    <source>
        <dbReference type="ARBA" id="ARBA00023242"/>
    </source>
</evidence>
<dbReference type="EMBL" id="MLQL01000004">
    <property type="protein sequence ID" value="OQE29178.1"/>
    <property type="molecule type" value="Genomic_DNA"/>
</dbReference>
<dbReference type="InterPro" id="IPR017961">
    <property type="entry name" value="DNA_pol_Y-fam_little_finger"/>
</dbReference>
<keyword evidence="6" id="KW-0808">Transferase</keyword>